<dbReference type="AlphaFoldDB" id="A0A4R6TV76"/>
<evidence type="ECO:0000256" key="3">
    <source>
        <dbReference type="ARBA" id="ARBA00022670"/>
    </source>
</evidence>
<dbReference type="Gene3D" id="3.30.830.10">
    <property type="entry name" value="Metalloenzyme, LuxS/M16 peptidase-like"/>
    <property type="match status" value="2"/>
</dbReference>
<dbReference type="PANTHER" id="PTHR43690:SF18">
    <property type="entry name" value="INSULIN-DEGRADING ENZYME-RELATED"/>
    <property type="match status" value="1"/>
</dbReference>
<evidence type="ECO:0000256" key="4">
    <source>
        <dbReference type="ARBA" id="ARBA00022723"/>
    </source>
</evidence>
<reference evidence="10 11" key="1">
    <citation type="submission" date="2019-03" db="EMBL/GenBank/DDBJ databases">
        <title>Genomic Encyclopedia of Type Strains, Phase IV (KMG-IV): sequencing the most valuable type-strain genomes for metagenomic binning, comparative biology and taxonomic classification.</title>
        <authorList>
            <person name="Goeker M."/>
        </authorList>
    </citation>
    <scope>NUCLEOTIDE SEQUENCE [LARGE SCALE GENOMIC DNA]</scope>
    <source>
        <strain evidence="10 11">DSM 28679</strain>
    </source>
</reference>
<comment type="similarity">
    <text evidence="2">Belongs to the peptidase M16 family.</text>
</comment>
<feature type="domain" description="Coenzyme PQQ synthesis protein F-like C-terminal lobe" evidence="9">
    <location>
        <begin position="658"/>
        <end position="744"/>
    </location>
</feature>
<organism evidence="10 11">
    <name type="scientific">Thiopseudomonas denitrificans</name>
    <dbReference type="NCBI Taxonomy" id="1501432"/>
    <lineage>
        <taxon>Bacteria</taxon>
        <taxon>Pseudomonadati</taxon>
        <taxon>Pseudomonadota</taxon>
        <taxon>Gammaproteobacteria</taxon>
        <taxon>Pseudomonadales</taxon>
        <taxon>Pseudomonadaceae</taxon>
        <taxon>Thiopseudomonas</taxon>
    </lineage>
</organism>
<dbReference type="GO" id="GO:0004222">
    <property type="term" value="F:metalloendopeptidase activity"/>
    <property type="evidence" value="ECO:0007669"/>
    <property type="project" value="InterPro"/>
</dbReference>
<evidence type="ECO:0000313" key="11">
    <source>
        <dbReference type="Proteomes" id="UP000294575"/>
    </source>
</evidence>
<dbReference type="InterPro" id="IPR050626">
    <property type="entry name" value="Peptidase_M16"/>
</dbReference>
<name>A0A4R6TV76_9GAMM</name>
<keyword evidence="11" id="KW-1185">Reference proteome</keyword>
<keyword evidence="3" id="KW-0645">Protease</keyword>
<evidence type="ECO:0000256" key="6">
    <source>
        <dbReference type="ARBA" id="ARBA00022833"/>
    </source>
</evidence>
<dbReference type="PANTHER" id="PTHR43690">
    <property type="entry name" value="NARDILYSIN"/>
    <property type="match status" value="1"/>
</dbReference>
<keyword evidence="7" id="KW-0482">Metalloprotease</keyword>
<dbReference type="PROSITE" id="PS00143">
    <property type="entry name" value="INSULINASE"/>
    <property type="match status" value="1"/>
</dbReference>
<dbReference type="Pfam" id="PF22456">
    <property type="entry name" value="PqqF-like_C_4"/>
    <property type="match status" value="1"/>
</dbReference>
<sequence length="804" mass="88216">MTLHQPLATGPSLTMQLAPHVCLKVLVTDERQPCALALTLASGSHDEPEQWLGMAHFLEHLVFRGSRNFAAGDGLMEWVQQAGGRVNARTEARQTGFHFEVDSARFVPALARLADMLAYPLLCAQTLLSEREVLEQEYRMYARTPRALLAASAGPLLQPGHPAGKFHAGNKSTLPVELAGFLPGLQDFHQRAYLHSPLCIAVSVPGRWADWQTDVLNGLQPLLTQRWPRQESLPSLAFKPGARARMQVDAAGHGLLLHVAMAEQAAGLPLLVEWLEQILDQQGDDYLLTHLQRHFSCSGVEAGLPYVYGGQGVVTLSWKGCREPDWPLLLEMWLDWLGQWRHYLGSQQARDYLERARQHRWLMASPLERVQQVLQETDGAAALDSLDALIGQLQAGRFARVAWGEEAVSDRFDQGLPLAIEELTPALMQVQATACRRFAVTPQPQQVLEAAINAGNAGRAMSTLLPPHWPEGQALCYLGWQVGAAQAALPLVQQRLAGWARAWRWHGIGWQLQAAGDMLFLRAHGPADCLALALNQCSGLLEEPLPEQTRAVQVESPFALRQLMQQLPLWLEAEPAAGWQRRLNRCPQQGLWLGSPVAMAALRLNPPVAGAKPACLSVRPLAAGWHHVREGIAQVDEALLVVLIPAADGPQGLLYQQLAALLQGPLQQRLRSQDGLCYAIFAMPWQQGAVSGLLLATQSSSVSAGELLRALRLAMQESMASLPAQQLQEAVAAFRHEAEQGRLTPEEWSQWCFAAWQRSGYQAVPATTDTVLPVTDAAGVTRALQQVLDDRHWVVLSNQPASGA</sequence>
<comment type="cofactor">
    <cofactor evidence="1">
        <name>Zn(2+)</name>
        <dbReference type="ChEBI" id="CHEBI:29105"/>
    </cofactor>
</comment>
<keyword evidence="4" id="KW-0479">Metal-binding</keyword>
<dbReference type="InterPro" id="IPR011249">
    <property type="entry name" value="Metalloenz_LuxS/M16"/>
</dbReference>
<evidence type="ECO:0000256" key="7">
    <source>
        <dbReference type="ARBA" id="ARBA00023049"/>
    </source>
</evidence>
<dbReference type="InterPro" id="IPR054734">
    <property type="entry name" value="PqqF-like_C_4"/>
</dbReference>
<dbReference type="GO" id="GO:0006508">
    <property type="term" value="P:proteolysis"/>
    <property type="evidence" value="ECO:0007669"/>
    <property type="project" value="UniProtKB-KW"/>
</dbReference>
<dbReference type="RefSeq" id="WP_166627898.1">
    <property type="nucleotide sequence ID" value="NZ_LNJZ01000005.1"/>
</dbReference>
<accession>A0A4R6TV76</accession>
<evidence type="ECO:0000259" key="8">
    <source>
        <dbReference type="Pfam" id="PF00675"/>
    </source>
</evidence>
<comment type="caution">
    <text evidence="10">The sequence shown here is derived from an EMBL/GenBank/DDBJ whole genome shotgun (WGS) entry which is preliminary data.</text>
</comment>
<evidence type="ECO:0000256" key="1">
    <source>
        <dbReference type="ARBA" id="ARBA00001947"/>
    </source>
</evidence>
<dbReference type="GO" id="GO:0046872">
    <property type="term" value="F:metal ion binding"/>
    <property type="evidence" value="ECO:0007669"/>
    <property type="project" value="UniProtKB-KW"/>
</dbReference>
<keyword evidence="5" id="KW-0378">Hydrolase</keyword>
<proteinExistence type="inferred from homology"/>
<keyword evidence="6" id="KW-0862">Zinc</keyword>
<gene>
    <name evidence="10" type="ORF">DFQ45_11410</name>
</gene>
<dbReference type="InterPro" id="IPR001431">
    <property type="entry name" value="Pept_M16_Zn_BS"/>
</dbReference>
<evidence type="ECO:0000256" key="5">
    <source>
        <dbReference type="ARBA" id="ARBA00022801"/>
    </source>
</evidence>
<dbReference type="EMBL" id="SNYK01000014">
    <property type="protein sequence ID" value="TDQ36143.1"/>
    <property type="molecule type" value="Genomic_DNA"/>
</dbReference>
<evidence type="ECO:0000256" key="2">
    <source>
        <dbReference type="ARBA" id="ARBA00007261"/>
    </source>
</evidence>
<dbReference type="Pfam" id="PF00675">
    <property type="entry name" value="Peptidase_M16"/>
    <property type="match status" value="1"/>
</dbReference>
<dbReference type="SUPFAM" id="SSF63411">
    <property type="entry name" value="LuxS/MPP-like metallohydrolase"/>
    <property type="match status" value="2"/>
</dbReference>
<dbReference type="InterPro" id="IPR011765">
    <property type="entry name" value="Pept_M16_N"/>
</dbReference>
<feature type="domain" description="Peptidase M16 N-terminal" evidence="8">
    <location>
        <begin position="30"/>
        <end position="146"/>
    </location>
</feature>
<evidence type="ECO:0000259" key="9">
    <source>
        <dbReference type="Pfam" id="PF22456"/>
    </source>
</evidence>
<dbReference type="Proteomes" id="UP000294575">
    <property type="component" value="Unassembled WGS sequence"/>
</dbReference>
<protein>
    <submittedName>
        <fullName evidence="10">Insulinase (Peptidase family M16)</fullName>
    </submittedName>
</protein>
<evidence type="ECO:0000313" key="10">
    <source>
        <dbReference type="EMBL" id="TDQ36143.1"/>
    </source>
</evidence>